<dbReference type="PANTHER" id="PTHR30510">
    <property type="entry name" value="UPF0229 PROTEIN YEAH"/>
    <property type="match status" value="1"/>
</dbReference>
<gene>
    <name evidence="3" type="ORF">AAIA72_16070</name>
</gene>
<protein>
    <recommendedName>
        <fullName evidence="1">UPF0229 protein AAIA72_16070</fullName>
    </recommendedName>
</protein>
<reference evidence="3" key="1">
    <citation type="submission" date="2024-05" db="EMBL/GenBank/DDBJ databases">
        <title>Genome sequencing of novel strain.</title>
        <authorList>
            <person name="Ganbat D."/>
            <person name="Ganbat S."/>
            <person name="Lee S.-J."/>
        </authorList>
    </citation>
    <scope>NUCLEOTIDE SEQUENCE</scope>
    <source>
        <strain evidence="3">SMD15-11</strain>
    </source>
</reference>
<feature type="compositionally biased region" description="Basic residues" evidence="2">
    <location>
        <begin position="67"/>
        <end position="76"/>
    </location>
</feature>
<dbReference type="InterPro" id="IPR006698">
    <property type="entry name" value="UPF0229"/>
</dbReference>
<evidence type="ECO:0000313" key="3">
    <source>
        <dbReference type="EMBL" id="XDT72290.1"/>
    </source>
</evidence>
<dbReference type="PANTHER" id="PTHR30510:SF2">
    <property type="entry name" value="UPF0229 PROTEIN YEAH"/>
    <property type="match status" value="1"/>
</dbReference>
<proteinExistence type="inferred from homology"/>
<dbReference type="EMBL" id="CP154858">
    <property type="protein sequence ID" value="XDT72290.1"/>
    <property type="molecule type" value="Genomic_DNA"/>
</dbReference>
<organism evidence="3">
    <name type="scientific">Thermohahella caldifontis</name>
    <dbReference type="NCBI Taxonomy" id="3142973"/>
    <lineage>
        <taxon>Bacteria</taxon>
        <taxon>Pseudomonadati</taxon>
        <taxon>Pseudomonadota</taxon>
        <taxon>Gammaproteobacteria</taxon>
        <taxon>Oceanospirillales</taxon>
        <taxon>Hahellaceae</taxon>
        <taxon>Thermohahella</taxon>
    </lineage>
</organism>
<evidence type="ECO:0000256" key="1">
    <source>
        <dbReference type="HAMAP-Rule" id="MF_01232"/>
    </source>
</evidence>
<accession>A0AB39UWV2</accession>
<dbReference type="NCBIfam" id="NF003708">
    <property type="entry name" value="PRK05325.1-3"/>
    <property type="match status" value="1"/>
</dbReference>
<sequence length="437" mass="50189">MTGSHIIDRRLNGKNKSAVNRQRFLRRYREHIKKAVADAVNRRSITDIDRGESISIPKRDISEPTLHHGKGGRRSVVHPGNKEFVTGDTLPRPPGGAGGGGAGQGQASDSGEGLDEFVFQISQDEFLDFMFEDLALPNLVQKQLKEASNFKLVRAGYTTQGTPAKINVVRSMRGAYARRLALSGKKRKELRELEAELETLRNLPASDDPALDTRPRIEELEARIEKIKRRLSHIPFLDEIDIRYNRHVKEPQPATAAVMFCLMDVSGSMSQQHKDIAKRFFILLYLFLKRNYKKIEVVFIRHHTSAKEVDEEEFFYSRETGGTIVSSALKLMKEIMDDRYPASDWNIYAAQASDGDNWNDDSPRCGQLLANDILPRCQFYSYIEITPHDHQMLWYEYEKLAARFRERFAMQQIVDVSDIYPVFRKLFRKQEVEHVTA</sequence>
<comment type="similarity">
    <text evidence="1">Belongs to the UPF0229 family.</text>
</comment>
<dbReference type="AlphaFoldDB" id="A0AB39UWV2"/>
<dbReference type="RefSeq" id="WP_369601301.1">
    <property type="nucleotide sequence ID" value="NZ_CP154858.1"/>
</dbReference>
<feature type="compositionally biased region" description="Gly residues" evidence="2">
    <location>
        <begin position="95"/>
        <end position="104"/>
    </location>
</feature>
<evidence type="ECO:0000256" key="2">
    <source>
        <dbReference type="SAM" id="MobiDB-lite"/>
    </source>
</evidence>
<dbReference type="NCBIfam" id="NF003707">
    <property type="entry name" value="PRK05325.1-2"/>
    <property type="match status" value="1"/>
</dbReference>
<dbReference type="KEGG" id="tcd:AAIA72_16070"/>
<dbReference type="HAMAP" id="MF_01232">
    <property type="entry name" value="UPF0229"/>
    <property type="match status" value="1"/>
</dbReference>
<dbReference type="Pfam" id="PF04285">
    <property type="entry name" value="DUF444"/>
    <property type="match status" value="1"/>
</dbReference>
<name>A0AB39UWV2_9GAMM</name>
<feature type="region of interest" description="Disordered" evidence="2">
    <location>
        <begin position="59"/>
        <end position="110"/>
    </location>
</feature>